<gene>
    <name evidence="5" type="ORF">Ccrd_024699</name>
</gene>
<evidence type="ECO:0000256" key="2">
    <source>
        <dbReference type="ARBA" id="ARBA00022490"/>
    </source>
</evidence>
<evidence type="ECO:0000256" key="1">
    <source>
        <dbReference type="ARBA" id="ARBA00004496"/>
    </source>
</evidence>
<keyword evidence="2" id="KW-0963">Cytoplasm</keyword>
<protein>
    <submittedName>
        <fullName evidence="5">Aldehyde dehydrogenase domain-containing protein</fullName>
    </submittedName>
</protein>
<dbReference type="STRING" id="59895.A0A103XC13"/>
<dbReference type="Pfam" id="PF00838">
    <property type="entry name" value="TCTP"/>
    <property type="match status" value="1"/>
</dbReference>
<feature type="domain" description="TCTP" evidence="4">
    <location>
        <begin position="1"/>
        <end position="134"/>
    </location>
</feature>
<evidence type="ECO:0000313" key="6">
    <source>
        <dbReference type="Proteomes" id="UP000243975"/>
    </source>
</evidence>
<dbReference type="AlphaFoldDB" id="A0A103XC13"/>
<comment type="subcellular location">
    <subcellularLocation>
        <location evidence="1">Cytoplasm</location>
    </subcellularLocation>
</comment>
<dbReference type="InterPro" id="IPR018105">
    <property type="entry name" value="Translational_control_tumour_p"/>
</dbReference>
<dbReference type="InterPro" id="IPR034737">
    <property type="entry name" value="TCTP"/>
</dbReference>
<name>A0A103XC13_CYNCS</name>
<dbReference type="Gramene" id="KVH87951">
    <property type="protein sequence ID" value="KVH87951"/>
    <property type="gene ID" value="Ccrd_024699"/>
</dbReference>
<sequence>WVVQGAVDVNIGANPSAEGGDENEGVDDQAVKVVDIVDTLRLREQLPFDKKQFVTYIERYTKQLTPKLDAEKQEFFKENIEVATKYLLSKLSDLQFFVGESMHDDSTTVFAYYKDGAADPTFLYFGVGLKEKHADEITALEVWDNGKPYDQAAADEIPLLIRLFRYYAGWADKIHGLTIQADGLHHFRPCMNPIGVAGQIIPWNFPLLMYAWKVGPALACGNTVVLKTAEKILLSALYVSKLFLE</sequence>
<dbReference type="InterPro" id="IPR015590">
    <property type="entry name" value="Aldehyde_DH_dom"/>
</dbReference>
<comment type="caution">
    <text evidence="5">The sequence shown here is derived from an EMBL/GenBank/DDBJ whole genome shotgun (WGS) entry which is preliminary data.</text>
</comment>
<dbReference type="PROSITE" id="PS51797">
    <property type="entry name" value="TCTP_3"/>
    <property type="match status" value="1"/>
</dbReference>
<evidence type="ECO:0000256" key="3">
    <source>
        <dbReference type="PROSITE-ProRule" id="PRU01133"/>
    </source>
</evidence>
<dbReference type="Gene3D" id="2.170.150.10">
    <property type="entry name" value="Metal Binding Protein, Guanine Nucleotide Exchange Factor, Chain A"/>
    <property type="match status" value="1"/>
</dbReference>
<dbReference type="InterPro" id="IPR011057">
    <property type="entry name" value="Mss4-like_sf"/>
</dbReference>
<dbReference type="PROSITE" id="PS01002">
    <property type="entry name" value="TCTP_1"/>
    <property type="match status" value="1"/>
</dbReference>
<dbReference type="GO" id="GO:0032502">
    <property type="term" value="P:developmental process"/>
    <property type="evidence" value="ECO:0007669"/>
    <property type="project" value="UniProtKB-ARBA"/>
</dbReference>
<dbReference type="Proteomes" id="UP000243975">
    <property type="component" value="Unassembled WGS sequence"/>
</dbReference>
<dbReference type="InterPro" id="IPR011323">
    <property type="entry name" value="Mss4/transl-control_tumour"/>
</dbReference>
<dbReference type="FunFam" id="2.170.150.10:FF:000003">
    <property type="entry name" value="Translationally-controlled tumor protein homolog"/>
    <property type="match status" value="1"/>
</dbReference>
<dbReference type="GO" id="GO:0005737">
    <property type="term" value="C:cytoplasm"/>
    <property type="evidence" value="ECO:0007669"/>
    <property type="project" value="UniProtKB-SubCell"/>
</dbReference>
<feature type="non-terminal residue" evidence="5">
    <location>
        <position position="1"/>
    </location>
</feature>
<dbReference type="InterPro" id="IPR018103">
    <property type="entry name" value="Translation_control_tumour_CS"/>
</dbReference>
<dbReference type="EMBL" id="LEKV01005676">
    <property type="protein sequence ID" value="KVH87951.1"/>
    <property type="molecule type" value="Genomic_DNA"/>
</dbReference>
<reference evidence="5 6" key="1">
    <citation type="journal article" date="2016" name="Sci. Rep.">
        <title>The genome sequence of the outbreeding globe artichoke constructed de novo incorporating a phase-aware low-pass sequencing strategy of F1 progeny.</title>
        <authorList>
            <person name="Scaglione D."/>
            <person name="Reyes-Chin-Wo S."/>
            <person name="Acquadro A."/>
            <person name="Froenicke L."/>
            <person name="Portis E."/>
            <person name="Beitel C."/>
            <person name="Tirone M."/>
            <person name="Mauro R."/>
            <person name="Lo Monaco A."/>
            <person name="Mauromicale G."/>
            <person name="Faccioli P."/>
            <person name="Cattivelli L."/>
            <person name="Rieseberg L."/>
            <person name="Michelmore R."/>
            <person name="Lanteri S."/>
        </authorList>
    </citation>
    <scope>NUCLEOTIDE SEQUENCE [LARGE SCALE GENOMIC DNA]</scope>
    <source>
        <strain evidence="5">2C</strain>
    </source>
</reference>
<evidence type="ECO:0000313" key="5">
    <source>
        <dbReference type="EMBL" id="KVH87951.1"/>
    </source>
</evidence>
<dbReference type="GO" id="GO:0016491">
    <property type="term" value="F:oxidoreductase activity"/>
    <property type="evidence" value="ECO:0007669"/>
    <property type="project" value="InterPro"/>
</dbReference>
<accession>A0A103XC13</accession>
<dbReference type="Gene3D" id="3.40.605.10">
    <property type="entry name" value="Aldehyde Dehydrogenase, Chain A, domain 1"/>
    <property type="match status" value="1"/>
</dbReference>
<evidence type="ECO:0000259" key="4">
    <source>
        <dbReference type="PROSITE" id="PS51797"/>
    </source>
</evidence>
<dbReference type="InterPro" id="IPR016162">
    <property type="entry name" value="Ald_DH_N"/>
</dbReference>
<organism evidence="5 6">
    <name type="scientific">Cynara cardunculus var. scolymus</name>
    <name type="common">Globe artichoke</name>
    <name type="synonym">Cynara scolymus</name>
    <dbReference type="NCBI Taxonomy" id="59895"/>
    <lineage>
        <taxon>Eukaryota</taxon>
        <taxon>Viridiplantae</taxon>
        <taxon>Streptophyta</taxon>
        <taxon>Embryophyta</taxon>
        <taxon>Tracheophyta</taxon>
        <taxon>Spermatophyta</taxon>
        <taxon>Magnoliopsida</taxon>
        <taxon>eudicotyledons</taxon>
        <taxon>Gunneridae</taxon>
        <taxon>Pentapetalae</taxon>
        <taxon>asterids</taxon>
        <taxon>campanulids</taxon>
        <taxon>Asterales</taxon>
        <taxon>Asteraceae</taxon>
        <taxon>Carduoideae</taxon>
        <taxon>Cardueae</taxon>
        <taxon>Carduinae</taxon>
        <taxon>Cynara</taxon>
    </lineage>
</organism>
<dbReference type="PANTHER" id="PTHR11699">
    <property type="entry name" value="ALDEHYDE DEHYDROGENASE-RELATED"/>
    <property type="match status" value="1"/>
</dbReference>
<keyword evidence="6" id="KW-1185">Reference proteome</keyword>
<proteinExistence type="inferred from homology"/>
<dbReference type="SUPFAM" id="SSF51316">
    <property type="entry name" value="Mss4-like"/>
    <property type="match status" value="1"/>
</dbReference>
<dbReference type="SUPFAM" id="SSF53720">
    <property type="entry name" value="ALDH-like"/>
    <property type="match status" value="1"/>
</dbReference>
<feature type="non-terminal residue" evidence="5">
    <location>
        <position position="245"/>
    </location>
</feature>
<dbReference type="Pfam" id="PF00171">
    <property type="entry name" value="Aldedh"/>
    <property type="match status" value="1"/>
</dbReference>
<dbReference type="InterPro" id="IPR016161">
    <property type="entry name" value="Ald_DH/histidinol_DH"/>
</dbReference>
<comment type="similarity">
    <text evidence="3">Belongs to the TCTP family.</text>
</comment>
<dbReference type="PRINTS" id="PR01653">
    <property type="entry name" value="TCTPROTEIN"/>
</dbReference>